<evidence type="ECO:0000256" key="1">
    <source>
        <dbReference type="ARBA" id="ARBA00001913"/>
    </source>
</evidence>
<name>A0ABV6N6T4_9PSEU</name>
<evidence type="ECO:0000313" key="12">
    <source>
        <dbReference type="EMBL" id="MFC0548287.1"/>
    </source>
</evidence>
<feature type="region of interest" description="Disordered" evidence="8">
    <location>
        <begin position="394"/>
        <end position="437"/>
    </location>
</feature>
<feature type="compositionally biased region" description="Polar residues" evidence="8">
    <location>
        <begin position="394"/>
        <end position="415"/>
    </location>
</feature>
<dbReference type="EC" id="3.4.21.-" evidence="12"/>
<keyword evidence="7" id="KW-0865">Zymogen</keyword>
<dbReference type="Pfam" id="PF09286">
    <property type="entry name" value="Pro-kuma_activ"/>
    <property type="match status" value="1"/>
</dbReference>
<dbReference type="SMART" id="SM00944">
    <property type="entry name" value="Pro-kuma_activ"/>
    <property type="match status" value="1"/>
</dbReference>
<dbReference type="PANTHER" id="PTHR14218:SF15">
    <property type="entry name" value="TRIPEPTIDYL-PEPTIDASE 1"/>
    <property type="match status" value="1"/>
</dbReference>
<feature type="region of interest" description="Disordered" evidence="8">
    <location>
        <begin position="949"/>
        <end position="974"/>
    </location>
</feature>
<proteinExistence type="predicted"/>
<dbReference type="EMBL" id="JBHLUD010000015">
    <property type="protein sequence ID" value="MFC0548287.1"/>
    <property type="molecule type" value="Genomic_DNA"/>
</dbReference>
<dbReference type="InterPro" id="IPR043504">
    <property type="entry name" value="Peptidase_S1_PA_chymotrypsin"/>
</dbReference>
<keyword evidence="2" id="KW-0645">Protease</keyword>
<evidence type="ECO:0000256" key="9">
    <source>
        <dbReference type="SAM" id="SignalP"/>
    </source>
</evidence>
<comment type="caution">
    <text evidence="12">The sequence shown here is derived from an EMBL/GenBank/DDBJ whole genome shotgun (WGS) entry which is preliminary data.</text>
</comment>
<keyword evidence="4 12" id="KW-0378">Hydrolase</keyword>
<feature type="signal peptide" evidence="9">
    <location>
        <begin position="1"/>
        <end position="31"/>
    </location>
</feature>
<dbReference type="InterPro" id="IPR009003">
    <property type="entry name" value="Peptidase_S1_PA"/>
</dbReference>
<organism evidence="12 13">
    <name type="scientific">Kutzneria chonburiensis</name>
    <dbReference type="NCBI Taxonomy" id="1483604"/>
    <lineage>
        <taxon>Bacteria</taxon>
        <taxon>Bacillati</taxon>
        <taxon>Actinomycetota</taxon>
        <taxon>Actinomycetes</taxon>
        <taxon>Pseudonocardiales</taxon>
        <taxon>Pseudonocardiaceae</taxon>
        <taxon>Kutzneria</taxon>
    </lineage>
</organism>
<dbReference type="SUPFAM" id="SSF54897">
    <property type="entry name" value="Protease propeptides/inhibitors"/>
    <property type="match status" value="1"/>
</dbReference>
<dbReference type="PROSITE" id="PS50240">
    <property type="entry name" value="TRYPSIN_DOM"/>
    <property type="match status" value="1"/>
</dbReference>
<dbReference type="InterPro" id="IPR001254">
    <property type="entry name" value="Trypsin_dom"/>
</dbReference>
<dbReference type="RefSeq" id="WP_273937870.1">
    <property type="nucleotide sequence ID" value="NZ_CP097263.1"/>
</dbReference>
<feature type="compositionally biased region" description="Gly residues" evidence="8">
    <location>
        <begin position="196"/>
        <end position="205"/>
    </location>
</feature>
<dbReference type="Gene3D" id="2.40.10.10">
    <property type="entry name" value="Trypsin-like serine proteases"/>
    <property type="match status" value="1"/>
</dbReference>
<dbReference type="CDD" id="cd04056">
    <property type="entry name" value="Peptidases_S53"/>
    <property type="match status" value="1"/>
</dbReference>
<evidence type="ECO:0000256" key="4">
    <source>
        <dbReference type="ARBA" id="ARBA00022801"/>
    </source>
</evidence>
<feature type="region of interest" description="Disordered" evidence="8">
    <location>
        <begin position="29"/>
        <end position="50"/>
    </location>
</feature>
<keyword evidence="5" id="KW-0720">Serine protease</keyword>
<protein>
    <submittedName>
        <fullName evidence="12">Trypsin-like serine protease</fullName>
        <ecNumber evidence="12">3.4.21.-</ecNumber>
    </submittedName>
</protein>
<dbReference type="InterPro" id="IPR033116">
    <property type="entry name" value="TRYPSIN_SER"/>
</dbReference>
<dbReference type="GO" id="GO:0016787">
    <property type="term" value="F:hydrolase activity"/>
    <property type="evidence" value="ECO:0007669"/>
    <property type="project" value="UniProtKB-KW"/>
</dbReference>
<reference evidence="12 13" key="1">
    <citation type="submission" date="2024-09" db="EMBL/GenBank/DDBJ databases">
        <authorList>
            <person name="Sun Q."/>
            <person name="Mori K."/>
        </authorList>
    </citation>
    <scope>NUCLEOTIDE SEQUENCE [LARGE SCALE GENOMIC DNA]</scope>
    <source>
        <strain evidence="12 13">TBRC 1432</strain>
    </source>
</reference>
<keyword evidence="13" id="KW-1185">Reference proteome</keyword>
<feature type="chain" id="PRO_5045808866" evidence="9">
    <location>
        <begin position="32"/>
        <end position="974"/>
    </location>
</feature>
<dbReference type="InterPro" id="IPR030400">
    <property type="entry name" value="Sedolisin_dom"/>
</dbReference>
<evidence type="ECO:0000256" key="7">
    <source>
        <dbReference type="ARBA" id="ARBA00023145"/>
    </source>
</evidence>
<dbReference type="Pfam" id="PF00089">
    <property type="entry name" value="Trypsin"/>
    <property type="match status" value="1"/>
</dbReference>
<dbReference type="InterPro" id="IPR015366">
    <property type="entry name" value="S53_propep"/>
</dbReference>
<feature type="domain" description="Peptidase S53" evidence="11">
    <location>
        <begin position="204"/>
        <end position="552"/>
    </location>
</feature>
<keyword evidence="6" id="KW-0106">Calcium</keyword>
<keyword evidence="3" id="KW-0479">Metal-binding</keyword>
<accession>A0ABV6N6T4</accession>
<evidence type="ECO:0000256" key="5">
    <source>
        <dbReference type="ARBA" id="ARBA00022825"/>
    </source>
</evidence>
<dbReference type="SUPFAM" id="SSF50494">
    <property type="entry name" value="Trypsin-like serine proteases"/>
    <property type="match status" value="1"/>
</dbReference>
<feature type="compositionally biased region" description="Low complexity" evidence="8">
    <location>
        <begin position="955"/>
        <end position="966"/>
    </location>
</feature>
<dbReference type="CDD" id="cd00190">
    <property type="entry name" value="Tryp_SPc"/>
    <property type="match status" value="1"/>
</dbReference>
<comment type="cofactor">
    <cofactor evidence="1">
        <name>Ca(2+)</name>
        <dbReference type="ChEBI" id="CHEBI:29108"/>
    </cofactor>
</comment>
<evidence type="ECO:0000256" key="6">
    <source>
        <dbReference type="ARBA" id="ARBA00022837"/>
    </source>
</evidence>
<dbReference type="PROSITE" id="PS51695">
    <property type="entry name" value="SEDOLISIN"/>
    <property type="match status" value="1"/>
</dbReference>
<gene>
    <name evidence="12" type="ORF">ACFFH7_42735</name>
</gene>
<dbReference type="PROSITE" id="PS00135">
    <property type="entry name" value="TRYPSIN_SER"/>
    <property type="match status" value="1"/>
</dbReference>
<feature type="domain" description="Peptidase S1" evidence="10">
    <location>
        <begin position="695"/>
        <end position="923"/>
    </location>
</feature>
<dbReference type="PANTHER" id="PTHR14218">
    <property type="entry name" value="PROTEASE S8 TRIPEPTIDYL PEPTIDASE I CLN2"/>
    <property type="match status" value="1"/>
</dbReference>
<keyword evidence="9" id="KW-0732">Signal</keyword>
<sequence>MPLSLHFGRLVAAATGLVLATAALSTPTATAQPGRVPLTGASTAPAGAQRGARLAGDTRVDLAISLKPHDQAGLNRFVAAVSDPRSPQYRHHLTSAQYNDRFAPTASDVRQVTDFLQAQGLSITSRSANRQVVDAAGPADKVEAAFGTRLSTYTAGGERFHANDTAPTIPSTLAGIVRGVAGLSDRTAAHRSAAPGGPGGPGGGYTPAQFRTAYGMSSISGSYNGSGQTVGLIEFDAFKQSDLNSWTQYFKQPSVSPKVVPVDGGVSSPGSDQLEVTLDVEAVAATAPGAAQVVYEAPNSDKAWVDEMAKIAGDNAVTVLSNSWLLGEKCEADPINPSHDSYSQLAAQGVTLLSASGDWGATGCGYNGDNSTVQADYPPSDPLFTGVGGTQLRTSDSAGTYQSESCWNQGSSGNTRSGGGYSQLFDRPSWQTGTNAHRSVPDVALDADYGAGALSVYMNGGWQDVGGTSLSSPLWAGYVAMVNQKAKAGDKNTVGAMNPTLYAIAGSSQYANTFHDVTTGNNGTYSAGTGYDLCTGWGSMRGDNLADPLINGTGPAPSNDFSLAADPSSVSVDPGKSVTATISSTITKGSAQSVDLTAGGLPAGVTATFSPTSVTAGQSATLTLAASASAAAGNATITVTGKGSDATHTTTVALTVNGTGTGDFSLSTDPTSLSVAIGQSAQATVKTAAAVRSNVVGGEPTTVDQYPFMISMRRDGSVFPGQQSCSMALVGPHTVVGAAHCLLEKAGTKWFVYGATNLNDTGFRADIASSWTDPAYTSWENGHDVAVITLDRDVPVPAGIQYPTIATDTSLNKPGTMGRALGWGKTGADTYSDVLRTAEFPVAEDSGCANQTDESSYWKNDGSMLCTGYADGHKGVCVGDSGSPFLVGNQIIGFFSWMSNACNTYGVYARVTTYADEIKAQLPTSGTGGIALSADGLPAGATASFSPGSVDAGGSSTLTIATSSSTPAGTYKAP</sequence>
<dbReference type="CDD" id="cd11377">
    <property type="entry name" value="Pro-peptidase_S53"/>
    <property type="match status" value="1"/>
</dbReference>
<evidence type="ECO:0000256" key="3">
    <source>
        <dbReference type="ARBA" id="ARBA00022723"/>
    </source>
</evidence>
<dbReference type="InterPro" id="IPR050819">
    <property type="entry name" value="Tripeptidyl-peptidase_I"/>
</dbReference>
<dbReference type="Gene3D" id="3.40.50.200">
    <property type="entry name" value="Peptidase S8/S53 domain"/>
    <property type="match status" value="1"/>
</dbReference>
<dbReference type="SMART" id="SM00020">
    <property type="entry name" value="Tryp_SPc"/>
    <property type="match status" value="1"/>
</dbReference>
<evidence type="ECO:0000259" key="10">
    <source>
        <dbReference type="PROSITE" id="PS50240"/>
    </source>
</evidence>
<dbReference type="InterPro" id="IPR036852">
    <property type="entry name" value="Peptidase_S8/S53_dom_sf"/>
</dbReference>
<evidence type="ECO:0000256" key="2">
    <source>
        <dbReference type="ARBA" id="ARBA00022670"/>
    </source>
</evidence>
<feature type="region of interest" description="Disordered" evidence="8">
    <location>
        <begin position="187"/>
        <end position="206"/>
    </location>
</feature>
<dbReference type="Proteomes" id="UP001589810">
    <property type="component" value="Unassembled WGS sequence"/>
</dbReference>
<dbReference type="SUPFAM" id="SSF52743">
    <property type="entry name" value="Subtilisin-like"/>
    <property type="match status" value="1"/>
</dbReference>
<evidence type="ECO:0000256" key="8">
    <source>
        <dbReference type="SAM" id="MobiDB-lite"/>
    </source>
</evidence>
<evidence type="ECO:0000313" key="13">
    <source>
        <dbReference type="Proteomes" id="UP001589810"/>
    </source>
</evidence>
<evidence type="ECO:0000259" key="11">
    <source>
        <dbReference type="PROSITE" id="PS51695"/>
    </source>
</evidence>